<evidence type="ECO:0000313" key="1">
    <source>
        <dbReference type="EMBL" id="CAB4140866.1"/>
    </source>
</evidence>
<sequence>MKTDILKRLELEAVSREEGYGLLYDAIDEITQLRENIKLLDGLWHQYHDAYVLQVEQNDQLRNDLEAMGMDADMQAREAGNMEYNARVLMTERAQLREAVEVLMAADDYWLRGNKDNQWRSMLVSARAKARVALGKDRQ</sequence>
<proteinExistence type="predicted"/>
<name>A0A6J5M6U3_9CAUD</name>
<protein>
    <submittedName>
        <fullName evidence="1">Uncharacterized protein</fullName>
    </submittedName>
</protein>
<gene>
    <name evidence="1" type="ORF">UFOVP395_201</name>
</gene>
<organism evidence="1">
    <name type="scientific">uncultured Caudovirales phage</name>
    <dbReference type="NCBI Taxonomy" id="2100421"/>
    <lineage>
        <taxon>Viruses</taxon>
        <taxon>Duplodnaviria</taxon>
        <taxon>Heunggongvirae</taxon>
        <taxon>Uroviricota</taxon>
        <taxon>Caudoviricetes</taxon>
        <taxon>Peduoviridae</taxon>
        <taxon>Maltschvirus</taxon>
        <taxon>Maltschvirus maltsch</taxon>
    </lineage>
</organism>
<reference evidence="1" key="1">
    <citation type="submission" date="2020-04" db="EMBL/GenBank/DDBJ databases">
        <authorList>
            <person name="Chiriac C."/>
            <person name="Salcher M."/>
            <person name="Ghai R."/>
            <person name="Kavagutti S V."/>
        </authorList>
    </citation>
    <scope>NUCLEOTIDE SEQUENCE</scope>
</reference>
<accession>A0A6J5M6U3</accession>
<dbReference type="EMBL" id="LR796380">
    <property type="protein sequence ID" value="CAB4140866.1"/>
    <property type="molecule type" value="Genomic_DNA"/>
</dbReference>